<accession>A0ABS6F3Y0</accession>
<gene>
    <name evidence="3" type="ORF">KQI89_15760</name>
</gene>
<feature type="transmembrane region" description="Helical" evidence="2">
    <location>
        <begin position="170"/>
        <end position="189"/>
    </location>
</feature>
<evidence type="ECO:0000256" key="2">
    <source>
        <dbReference type="SAM" id="Phobius"/>
    </source>
</evidence>
<feature type="compositionally biased region" description="Low complexity" evidence="1">
    <location>
        <begin position="57"/>
        <end position="78"/>
    </location>
</feature>
<evidence type="ECO:0000313" key="3">
    <source>
        <dbReference type="EMBL" id="MBU5593205.1"/>
    </source>
</evidence>
<keyword evidence="2" id="KW-0812">Transmembrane</keyword>
<evidence type="ECO:0008006" key="5">
    <source>
        <dbReference type="Google" id="ProtNLM"/>
    </source>
</evidence>
<organism evidence="3 4">
    <name type="scientific">Clostridium simiarum</name>
    <dbReference type="NCBI Taxonomy" id="2841506"/>
    <lineage>
        <taxon>Bacteria</taxon>
        <taxon>Bacillati</taxon>
        <taxon>Bacillota</taxon>
        <taxon>Clostridia</taxon>
        <taxon>Eubacteriales</taxon>
        <taxon>Clostridiaceae</taxon>
        <taxon>Clostridium</taxon>
    </lineage>
</organism>
<dbReference type="Proteomes" id="UP000736583">
    <property type="component" value="Unassembled WGS sequence"/>
</dbReference>
<feature type="transmembrane region" description="Helical" evidence="2">
    <location>
        <begin position="144"/>
        <end position="161"/>
    </location>
</feature>
<keyword evidence="4" id="KW-1185">Reference proteome</keyword>
<name>A0ABS6F3Y0_9CLOT</name>
<sequence length="334" mass="37862">MSKIFQHNNVQDTENSVPGYSENSGNKYIKNNSMGSSYDNAATKTNMHNTINSKRSNVFNNSNYKNNEQANNSNYENSGQPNNLNYEKNNQYKGYNFPGNSPTNGFYRRNMNVKSKTTISAVIFWILFVVIANFNFLLLLGSKSISGAVISIIIFILLIVLRKKLYVNKALLIFALLGTFLITTSVPVLTSLDEDTDSSSENIKYNVSTNDSISVEKGVFATKIDINTFEPLEKVDHFNSDEDIMYYSFKINNLSKGTDFICTWYFEGEAFAEVPVYFDEKVVDQYFQVSYAIDEDILLPEGSYKIHIIGRKDAKIILDIVDEIEVRDTTGTKI</sequence>
<proteinExistence type="predicted"/>
<feature type="transmembrane region" description="Helical" evidence="2">
    <location>
        <begin position="118"/>
        <end position="138"/>
    </location>
</feature>
<evidence type="ECO:0000313" key="4">
    <source>
        <dbReference type="Proteomes" id="UP000736583"/>
    </source>
</evidence>
<reference evidence="3 4" key="1">
    <citation type="submission" date="2021-06" db="EMBL/GenBank/DDBJ databases">
        <authorList>
            <person name="Sun Q."/>
            <person name="Li D."/>
        </authorList>
    </citation>
    <scope>NUCLEOTIDE SEQUENCE [LARGE SCALE GENOMIC DNA]</scope>
    <source>
        <strain evidence="3 4">MSJ-4</strain>
    </source>
</reference>
<feature type="region of interest" description="Disordered" evidence="1">
    <location>
        <begin position="1"/>
        <end position="32"/>
    </location>
</feature>
<dbReference type="RefSeq" id="WP_216457883.1">
    <property type="nucleotide sequence ID" value="NZ_JAHLQL010000007.1"/>
</dbReference>
<dbReference type="EMBL" id="JAHLQL010000007">
    <property type="protein sequence ID" value="MBU5593205.1"/>
    <property type="molecule type" value="Genomic_DNA"/>
</dbReference>
<feature type="region of interest" description="Disordered" evidence="1">
    <location>
        <begin position="51"/>
        <end position="85"/>
    </location>
</feature>
<keyword evidence="2" id="KW-1133">Transmembrane helix</keyword>
<protein>
    <recommendedName>
        <fullName evidence="5">DUF4352 domain-containing protein</fullName>
    </recommendedName>
</protein>
<comment type="caution">
    <text evidence="3">The sequence shown here is derived from an EMBL/GenBank/DDBJ whole genome shotgun (WGS) entry which is preliminary data.</text>
</comment>
<keyword evidence="2" id="KW-0472">Membrane</keyword>
<evidence type="ECO:0000256" key="1">
    <source>
        <dbReference type="SAM" id="MobiDB-lite"/>
    </source>
</evidence>